<evidence type="ECO:0000256" key="5">
    <source>
        <dbReference type="ARBA" id="ARBA00023002"/>
    </source>
</evidence>
<evidence type="ECO:0000313" key="11">
    <source>
        <dbReference type="EMBL" id="THC93378.1"/>
    </source>
</evidence>
<dbReference type="STRING" id="1220188.A0A4S3JG27"/>
<keyword evidence="7 9" id="KW-0503">Monooxygenase</keyword>
<protein>
    <submittedName>
        <fullName evidence="11">Uncharacterized protein</fullName>
    </submittedName>
</protein>
<organism evidence="11 12">
    <name type="scientific">Aspergillus tanneri</name>
    <dbReference type="NCBI Taxonomy" id="1220188"/>
    <lineage>
        <taxon>Eukaryota</taxon>
        <taxon>Fungi</taxon>
        <taxon>Dikarya</taxon>
        <taxon>Ascomycota</taxon>
        <taxon>Pezizomycotina</taxon>
        <taxon>Eurotiomycetes</taxon>
        <taxon>Eurotiomycetidae</taxon>
        <taxon>Eurotiales</taxon>
        <taxon>Aspergillaceae</taxon>
        <taxon>Aspergillus</taxon>
        <taxon>Aspergillus subgen. Circumdati</taxon>
    </lineage>
</organism>
<evidence type="ECO:0000256" key="7">
    <source>
        <dbReference type="ARBA" id="ARBA00023033"/>
    </source>
</evidence>
<dbReference type="InterPro" id="IPR002403">
    <property type="entry name" value="Cyt_P450_E_grp-IV"/>
</dbReference>
<dbReference type="CDD" id="cd11041">
    <property type="entry name" value="CYP503A1-like"/>
    <property type="match status" value="1"/>
</dbReference>
<comment type="similarity">
    <text evidence="2 9">Belongs to the cytochrome P450 family.</text>
</comment>
<keyword evidence="3 8" id="KW-0349">Heme</keyword>
<dbReference type="Pfam" id="PF00067">
    <property type="entry name" value="p450"/>
    <property type="match status" value="1"/>
</dbReference>
<evidence type="ECO:0000313" key="12">
    <source>
        <dbReference type="Proteomes" id="UP000308092"/>
    </source>
</evidence>
<reference evidence="11 12" key="1">
    <citation type="submission" date="2019-03" db="EMBL/GenBank/DDBJ databases">
        <title>The genome sequence of a newly discovered highly antifungal drug resistant Aspergillus species, Aspergillus tanneri NIH 1004.</title>
        <authorList>
            <person name="Mounaud S."/>
            <person name="Singh I."/>
            <person name="Joardar V."/>
            <person name="Pakala S."/>
            <person name="Pakala S."/>
            <person name="Venepally P."/>
            <person name="Hoover J."/>
            <person name="Nierman W."/>
            <person name="Chung J."/>
            <person name="Losada L."/>
        </authorList>
    </citation>
    <scope>NUCLEOTIDE SEQUENCE [LARGE SCALE GENOMIC DNA]</scope>
    <source>
        <strain evidence="11 12">NIH1004</strain>
    </source>
</reference>
<keyword evidence="10" id="KW-1133">Transmembrane helix</keyword>
<evidence type="ECO:0000256" key="4">
    <source>
        <dbReference type="ARBA" id="ARBA00022723"/>
    </source>
</evidence>
<evidence type="ECO:0000256" key="1">
    <source>
        <dbReference type="ARBA" id="ARBA00001971"/>
    </source>
</evidence>
<dbReference type="InterPro" id="IPR001128">
    <property type="entry name" value="Cyt_P450"/>
</dbReference>
<dbReference type="PRINTS" id="PR00465">
    <property type="entry name" value="EP450IV"/>
</dbReference>
<evidence type="ECO:0000256" key="2">
    <source>
        <dbReference type="ARBA" id="ARBA00010617"/>
    </source>
</evidence>
<keyword evidence="10" id="KW-0812">Transmembrane</keyword>
<dbReference type="AlphaFoldDB" id="A0A4S3JG27"/>
<evidence type="ECO:0000256" key="3">
    <source>
        <dbReference type="ARBA" id="ARBA00022617"/>
    </source>
</evidence>
<gene>
    <name evidence="11" type="ORF">EYZ11_007135</name>
</gene>
<dbReference type="PANTHER" id="PTHR46206:SF2">
    <property type="entry name" value="CYTOCHROME P450 MONOOXYGENASE AUSG-RELATED"/>
    <property type="match status" value="1"/>
</dbReference>
<keyword evidence="5 9" id="KW-0560">Oxidoreductase</keyword>
<dbReference type="Gene3D" id="1.10.630.10">
    <property type="entry name" value="Cytochrome P450"/>
    <property type="match status" value="1"/>
</dbReference>
<evidence type="ECO:0000256" key="8">
    <source>
        <dbReference type="PIRSR" id="PIRSR602403-1"/>
    </source>
</evidence>
<dbReference type="GO" id="GO:0016705">
    <property type="term" value="F:oxidoreductase activity, acting on paired donors, with incorporation or reduction of molecular oxygen"/>
    <property type="evidence" value="ECO:0007669"/>
    <property type="project" value="InterPro"/>
</dbReference>
<comment type="cofactor">
    <cofactor evidence="1 8">
        <name>heme</name>
        <dbReference type="ChEBI" id="CHEBI:30413"/>
    </cofactor>
</comment>
<dbReference type="SUPFAM" id="SSF48264">
    <property type="entry name" value="Cytochrome P450"/>
    <property type="match status" value="1"/>
</dbReference>
<accession>A0A4S3JG27</accession>
<keyword evidence="12" id="KW-1185">Reference proteome</keyword>
<dbReference type="PRINTS" id="PR00385">
    <property type="entry name" value="P450"/>
</dbReference>
<name>A0A4S3JG27_9EURO</name>
<proteinExistence type="inferred from homology"/>
<sequence>MEFDRLVTKDSDLVRGALVVGVVVLLITVLYPKLHHGGELVNDRKGYELLWTNAKKRFQLGARGILAAAFEKHKNAFYMVTDNGIEMIVNPKYAHEIRNDERFSIAAYNEQSFHGTIPGFEIFKQNVVEERLFINAVRNKLTRSLGWMVVSASLADQAAEWHSIPLHATILPIIAQQSSRVFLGEELCHNANWLRITVNHTISFFTAVEAMQIQEARNIITPVLETRRAQRAELLNQGKDPKEFNDLIEWLEELSGGQSYDPARAQLKISVAAIHTTSDLLTQTLFNIVGNSKLIEDLREEIISTINTYGWQKSAIYNLKLMDSVLKETQRLKPISIGTMVRVALEDVQLSDGLEIPKGTKTLVSCHNMWDPDVYDNADEFNGYRFYKLRKLPGQENSAQLVSTSANHFGFGHGMHACPGRFFAAAEVKVTLCHILLKYDLRLVGDRPNVIEHGVAQYANTWGPLEIKRRKEEISV</sequence>
<dbReference type="InterPro" id="IPR036396">
    <property type="entry name" value="Cyt_P450_sf"/>
</dbReference>
<dbReference type="GO" id="GO:0019748">
    <property type="term" value="P:secondary metabolic process"/>
    <property type="evidence" value="ECO:0007669"/>
    <property type="project" value="UniProtKB-ARBA"/>
</dbReference>
<evidence type="ECO:0000256" key="10">
    <source>
        <dbReference type="SAM" id="Phobius"/>
    </source>
</evidence>
<evidence type="ECO:0000256" key="6">
    <source>
        <dbReference type="ARBA" id="ARBA00023004"/>
    </source>
</evidence>
<dbReference type="PANTHER" id="PTHR46206">
    <property type="entry name" value="CYTOCHROME P450"/>
    <property type="match status" value="1"/>
</dbReference>
<dbReference type="InterPro" id="IPR017972">
    <property type="entry name" value="Cyt_P450_CS"/>
</dbReference>
<feature type="binding site" description="axial binding residue" evidence="8">
    <location>
        <position position="418"/>
    </location>
    <ligand>
        <name>heme</name>
        <dbReference type="ChEBI" id="CHEBI:30413"/>
    </ligand>
    <ligandPart>
        <name>Fe</name>
        <dbReference type="ChEBI" id="CHEBI:18248"/>
    </ligandPart>
</feature>
<dbReference type="PROSITE" id="PS00086">
    <property type="entry name" value="CYTOCHROME_P450"/>
    <property type="match status" value="1"/>
</dbReference>
<feature type="transmembrane region" description="Helical" evidence="10">
    <location>
        <begin position="12"/>
        <end position="31"/>
    </location>
</feature>
<keyword evidence="6 8" id="KW-0408">Iron</keyword>
<dbReference type="GO" id="GO:0004497">
    <property type="term" value="F:monooxygenase activity"/>
    <property type="evidence" value="ECO:0007669"/>
    <property type="project" value="UniProtKB-KW"/>
</dbReference>
<dbReference type="Proteomes" id="UP000308092">
    <property type="component" value="Unassembled WGS sequence"/>
</dbReference>
<evidence type="ECO:0000256" key="9">
    <source>
        <dbReference type="RuleBase" id="RU000461"/>
    </source>
</evidence>
<comment type="caution">
    <text evidence="11">The sequence shown here is derived from an EMBL/GenBank/DDBJ whole genome shotgun (WGS) entry which is preliminary data.</text>
</comment>
<keyword evidence="4 8" id="KW-0479">Metal-binding</keyword>
<dbReference type="EMBL" id="SOSA01000268">
    <property type="protein sequence ID" value="THC93378.1"/>
    <property type="molecule type" value="Genomic_DNA"/>
</dbReference>
<dbReference type="VEuPathDB" id="FungiDB:EYZ11_007135"/>
<dbReference type="GO" id="GO:0020037">
    <property type="term" value="F:heme binding"/>
    <property type="evidence" value="ECO:0007669"/>
    <property type="project" value="InterPro"/>
</dbReference>
<dbReference type="GO" id="GO:0005506">
    <property type="term" value="F:iron ion binding"/>
    <property type="evidence" value="ECO:0007669"/>
    <property type="project" value="InterPro"/>
</dbReference>
<keyword evidence="10" id="KW-0472">Membrane</keyword>